<organism evidence="4 5">
    <name type="scientific">Pseudocohnilembus persalinus</name>
    <name type="common">Ciliate</name>
    <dbReference type="NCBI Taxonomy" id="266149"/>
    <lineage>
        <taxon>Eukaryota</taxon>
        <taxon>Sar</taxon>
        <taxon>Alveolata</taxon>
        <taxon>Ciliophora</taxon>
        <taxon>Intramacronucleata</taxon>
        <taxon>Oligohymenophorea</taxon>
        <taxon>Scuticociliatia</taxon>
        <taxon>Philasterida</taxon>
        <taxon>Pseudocohnilembidae</taxon>
        <taxon>Pseudocohnilembus</taxon>
    </lineage>
</organism>
<sequence length="606" mass="70636">MKTFLILLLSSLLLNSTIVNSQICSENPVLGLFEDFIQEYKNFLGEEIQTEFEQSVQLFKNKNPNYQQNLGICGQFNDGESCCNIDFINQVEQIFIAYYKSFEYKNTKLYFILQELEDSVKTCQKHQQNIQQNQRANKNKINSKQNMHFEKQNTQNEEQNQSIQQDSLKDKISDFVTVQKNLKNQLILIQMRFLRGNMCGLCSDPFLWDELYINVDGQIKVLVSEDSYQQYITDIQKITDQIDQGQQEFLLYLDNYQQYLEQGQCLKVKNLIQTLLEKQILEPNCDGLQIFGHGCISNILDDIFISLNDILYDENMYEGEEIFEGEEVFEGEEIFEGEEFQAYEGEDVNDEQDEILDGEQGEILDGELVVEEDQVIDGEYILNDDQIDLIDQIEQDNNQRRLLQEVQTNNQQIMISQQGGLNAYIMNEEIENYILGFPSVQNNNDNNQQPQDTQIPLVQEQDNQNNDNTQATVNENNQENQIIQEKQKLEIQNQNALFSQFLSVVFILAVSLLGYILYKKFKANQLNQQMSNALDDFSESNIKKNQFKDIESKEQEQLMNKNNKKNKKSKKSKHSQKNQQMNNNSDSLELSLIPMERGLSYMSDSD</sequence>
<proteinExistence type="predicted"/>
<evidence type="ECO:0000256" key="2">
    <source>
        <dbReference type="SAM" id="Phobius"/>
    </source>
</evidence>
<feature type="signal peptide" evidence="3">
    <location>
        <begin position="1"/>
        <end position="21"/>
    </location>
</feature>
<reference evidence="4 5" key="1">
    <citation type="journal article" date="2015" name="Sci. Rep.">
        <title>Genome of the facultative scuticociliatosis pathogen Pseudocohnilembus persalinus provides insight into its virulence through horizontal gene transfer.</title>
        <authorList>
            <person name="Xiong J."/>
            <person name="Wang G."/>
            <person name="Cheng J."/>
            <person name="Tian M."/>
            <person name="Pan X."/>
            <person name="Warren A."/>
            <person name="Jiang C."/>
            <person name="Yuan D."/>
            <person name="Miao W."/>
        </authorList>
    </citation>
    <scope>NUCLEOTIDE SEQUENCE [LARGE SCALE GENOMIC DNA]</scope>
    <source>
        <strain evidence="4">36N120E</strain>
    </source>
</reference>
<evidence type="ECO:0000256" key="1">
    <source>
        <dbReference type="SAM" id="MobiDB-lite"/>
    </source>
</evidence>
<accession>A0A0V0QMT5</accession>
<feature type="compositionally biased region" description="Basic residues" evidence="1">
    <location>
        <begin position="562"/>
        <end position="576"/>
    </location>
</feature>
<protein>
    <recommendedName>
        <fullName evidence="6">Transmembrane protein</fullName>
    </recommendedName>
</protein>
<feature type="transmembrane region" description="Helical" evidence="2">
    <location>
        <begin position="497"/>
        <end position="518"/>
    </location>
</feature>
<keyword evidence="2" id="KW-0472">Membrane</keyword>
<dbReference type="InParanoid" id="A0A0V0QMT5"/>
<keyword evidence="2" id="KW-0812">Transmembrane</keyword>
<feature type="region of interest" description="Disordered" evidence="1">
    <location>
        <begin position="555"/>
        <end position="606"/>
    </location>
</feature>
<name>A0A0V0QMT5_PSEPJ</name>
<evidence type="ECO:0008006" key="6">
    <source>
        <dbReference type="Google" id="ProtNLM"/>
    </source>
</evidence>
<evidence type="ECO:0000313" key="4">
    <source>
        <dbReference type="EMBL" id="KRX03463.1"/>
    </source>
</evidence>
<comment type="caution">
    <text evidence="4">The sequence shown here is derived from an EMBL/GenBank/DDBJ whole genome shotgun (WGS) entry which is preliminary data.</text>
</comment>
<feature type="chain" id="PRO_5006867522" description="Transmembrane protein" evidence="3">
    <location>
        <begin position="22"/>
        <end position="606"/>
    </location>
</feature>
<evidence type="ECO:0000256" key="3">
    <source>
        <dbReference type="SAM" id="SignalP"/>
    </source>
</evidence>
<dbReference type="Proteomes" id="UP000054937">
    <property type="component" value="Unassembled WGS sequence"/>
</dbReference>
<gene>
    <name evidence="4" type="ORF">PPERSA_02842</name>
</gene>
<dbReference type="EMBL" id="LDAU01000131">
    <property type="protein sequence ID" value="KRX03463.1"/>
    <property type="molecule type" value="Genomic_DNA"/>
</dbReference>
<keyword evidence="2" id="KW-1133">Transmembrane helix</keyword>
<evidence type="ECO:0000313" key="5">
    <source>
        <dbReference type="Proteomes" id="UP000054937"/>
    </source>
</evidence>
<keyword evidence="3" id="KW-0732">Signal</keyword>
<dbReference type="AlphaFoldDB" id="A0A0V0QMT5"/>
<keyword evidence="5" id="KW-1185">Reference proteome</keyword>